<evidence type="ECO:0000259" key="2">
    <source>
        <dbReference type="Pfam" id="PF17800"/>
    </source>
</evidence>
<keyword evidence="1" id="KW-1133">Transmembrane helix</keyword>
<reference evidence="3 4" key="1">
    <citation type="journal article" date="2010" name="Science">
        <title>Genomic comparison of the ants Camponotus floridanus and Harpegnathos saltator.</title>
        <authorList>
            <person name="Bonasio R."/>
            <person name="Zhang G."/>
            <person name="Ye C."/>
            <person name="Mutti N.S."/>
            <person name="Fang X."/>
            <person name="Qin N."/>
            <person name="Donahue G."/>
            <person name="Yang P."/>
            <person name="Li Q."/>
            <person name="Li C."/>
            <person name="Zhang P."/>
            <person name="Huang Z."/>
            <person name="Berger S.L."/>
            <person name="Reinberg D."/>
            <person name="Wang J."/>
            <person name="Liebig J."/>
        </authorList>
    </citation>
    <scope>NUCLEOTIDE SEQUENCE [LARGE SCALE GENOMIC DNA]</scope>
    <source>
        <strain evidence="3 4">R22 G/1</strain>
    </source>
</reference>
<dbReference type="STRING" id="610380.E2BKD7"/>
<proteinExistence type="predicted"/>
<dbReference type="InParanoid" id="E2BKD7"/>
<dbReference type="OrthoDB" id="1902587at2759"/>
<feature type="transmembrane region" description="Helical" evidence="1">
    <location>
        <begin position="155"/>
        <end position="173"/>
    </location>
</feature>
<dbReference type="Gene3D" id="2.60.120.340">
    <property type="entry name" value="Nucleoplasmin core domain"/>
    <property type="match status" value="1"/>
</dbReference>
<keyword evidence="1" id="KW-0812">Transmembrane</keyword>
<dbReference type="Pfam" id="PF17800">
    <property type="entry name" value="NPL"/>
    <property type="match status" value="1"/>
</dbReference>
<dbReference type="EMBL" id="GL448783">
    <property type="protein sequence ID" value="EFN83861.1"/>
    <property type="molecule type" value="Genomic_DNA"/>
</dbReference>
<protein>
    <submittedName>
        <fullName evidence="3">46 kDa FK506-binding nuclear protein</fullName>
    </submittedName>
</protein>
<evidence type="ECO:0000256" key="1">
    <source>
        <dbReference type="SAM" id="Phobius"/>
    </source>
</evidence>
<organism evidence="4">
    <name type="scientific">Harpegnathos saltator</name>
    <name type="common">Jerdon's jumping ant</name>
    <dbReference type="NCBI Taxonomy" id="610380"/>
    <lineage>
        <taxon>Eukaryota</taxon>
        <taxon>Metazoa</taxon>
        <taxon>Ecdysozoa</taxon>
        <taxon>Arthropoda</taxon>
        <taxon>Hexapoda</taxon>
        <taxon>Insecta</taxon>
        <taxon>Pterygota</taxon>
        <taxon>Neoptera</taxon>
        <taxon>Endopterygota</taxon>
        <taxon>Hymenoptera</taxon>
        <taxon>Apocrita</taxon>
        <taxon>Aculeata</taxon>
        <taxon>Formicoidea</taxon>
        <taxon>Formicidae</taxon>
        <taxon>Ponerinae</taxon>
        <taxon>Ponerini</taxon>
        <taxon>Harpegnathos</taxon>
    </lineage>
</organism>
<keyword evidence="1" id="KW-0472">Membrane</keyword>
<accession>E2BKD7</accession>
<dbReference type="InterPro" id="IPR041232">
    <property type="entry name" value="NPL"/>
</dbReference>
<gene>
    <name evidence="3" type="ORF">EAI_15744</name>
</gene>
<keyword evidence="4" id="KW-1185">Reference proteome</keyword>
<dbReference type="AlphaFoldDB" id="E2BKD7"/>
<name>E2BKD7_HARSA</name>
<dbReference type="Proteomes" id="UP000008237">
    <property type="component" value="Unassembled WGS sequence"/>
</dbReference>
<evidence type="ECO:0000313" key="4">
    <source>
        <dbReference type="Proteomes" id="UP000008237"/>
    </source>
</evidence>
<feature type="domain" description="Nucleoplasmin-like" evidence="2">
    <location>
        <begin position="2"/>
        <end position="91"/>
    </location>
</feature>
<dbReference type="OMA" id="AYIDIYI"/>
<evidence type="ECO:0000313" key="3">
    <source>
        <dbReference type="EMBL" id="EFN83861.1"/>
    </source>
</evidence>
<sequence length="179" mass="20987">MFWGLIMEPNKRYSQTVENSFHVSMASLDLTTANDVKVQVILCYGDRNYLLCTLHKGSAWQVPLDLNFQGGTQIAFTCNGNSRVHLTGYLIMEDIEDFDKCLNEDMQIEGKEMNKKISKRKAVESPKENKESKRLKQQENIELPDKDDDFAYIDIYIYIFKYFYYFMLLSVVLNEKFLN</sequence>